<dbReference type="Proteomes" id="UP000002941">
    <property type="component" value="Unassembled WGS sequence"/>
</dbReference>
<name>J0XEB6_9ACTO</name>
<keyword evidence="3" id="KW-1185">Reference proteome</keyword>
<feature type="transmembrane region" description="Helical" evidence="1">
    <location>
        <begin position="9"/>
        <end position="29"/>
    </location>
</feature>
<keyword evidence="1" id="KW-1133">Transmembrane helix</keyword>
<keyword evidence="1" id="KW-0472">Membrane</keyword>
<evidence type="ECO:0000313" key="3">
    <source>
        <dbReference type="Proteomes" id="UP000002941"/>
    </source>
</evidence>
<evidence type="ECO:0000256" key="1">
    <source>
        <dbReference type="SAM" id="Phobius"/>
    </source>
</evidence>
<sequence length="292" mass="32745">MNNPEVTPIAVAGIVFLAVFGVLIAYMGVNEDLPNFTLMGTSLFILSVSGSVSLLIDRFASRAMPKSRIARIEDGVAMRPHRVSTVRLALNALGASSSVTFLASFVPIVRVFPGSLFTMVIDVPIFVGLLLFVFFMLRRRYSVGPIFFGFHGFAWSVYGWSFSVGWNDLLWINSFGDWRQSPHYVTIATYPGAIVARPKVPRFVYHRRVPWENVAPGMQALDIQCGPQFLDVPPMYVENLIRFFIEHPEDRVRLSQQEGLELVQSFFMDGAQDDATHNLTASREEDMWGGVL</sequence>
<proteinExistence type="predicted"/>
<dbReference type="EMBL" id="AKFT01000033">
    <property type="protein sequence ID" value="EJF47061.1"/>
    <property type="molecule type" value="Genomic_DNA"/>
</dbReference>
<gene>
    <name evidence="2" type="ORF">HMPREF1318_0501</name>
</gene>
<feature type="transmembrane region" description="Helical" evidence="1">
    <location>
        <begin position="88"/>
        <end position="109"/>
    </location>
</feature>
<feature type="transmembrane region" description="Helical" evidence="1">
    <location>
        <begin position="35"/>
        <end position="56"/>
    </location>
</feature>
<dbReference type="PATRIC" id="fig|1125718.3.peg.499"/>
<comment type="caution">
    <text evidence="2">The sequence shown here is derived from an EMBL/GenBank/DDBJ whole genome shotgun (WGS) entry which is preliminary data.</text>
</comment>
<evidence type="ECO:0000313" key="2">
    <source>
        <dbReference type="EMBL" id="EJF47061.1"/>
    </source>
</evidence>
<organism evidence="2 3">
    <name type="scientific">Actinomyces massiliensis F0489</name>
    <dbReference type="NCBI Taxonomy" id="1125718"/>
    <lineage>
        <taxon>Bacteria</taxon>
        <taxon>Bacillati</taxon>
        <taxon>Actinomycetota</taxon>
        <taxon>Actinomycetes</taxon>
        <taxon>Actinomycetales</taxon>
        <taxon>Actinomycetaceae</taxon>
        <taxon>Actinomyces</taxon>
    </lineage>
</organism>
<dbReference type="AlphaFoldDB" id="J0XEB6"/>
<dbReference type="RefSeq" id="WP_008730031.1">
    <property type="nucleotide sequence ID" value="NZ_AKFT01000033.1"/>
</dbReference>
<protein>
    <submittedName>
        <fullName evidence="2">Uncharacterized protein</fullName>
    </submittedName>
</protein>
<reference evidence="2 3" key="1">
    <citation type="submission" date="2012-05" db="EMBL/GenBank/DDBJ databases">
        <authorList>
            <person name="Harkins D.M."/>
            <person name="Madupu R."/>
            <person name="Durkin A.S."/>
            <person name="Torralba M."/>
            <person name="Methe B."/>
            <person name="Sutton G.G."/>
            <person name="Nelson K.E."/>
        </authorList>
    </citation>
    <scope>NUCLEOTIDE SEQUENCE [LARGE SCALE GENOMIC DNA]</scope>
    <source>
        <strain evidence="2 3">F0489</strain>
    </source>
</reference>
<feature type="transmembrane region" description="Helical" evidence="1">
    <location>
        <begin position="115"/>
        <end position="137"/>
    </location>
</feature>
<accession>J0XEB6</accession>
<keyword evidence="1" id="KW-0812">Transmembrane</keyword>